<dbReference type="InterPro" id="IPR043141">
    <property type="entry name" value="Ribosomal_uL10-like_sf"/>
</dbReference>
<comment type="subcellular location">
    <subcellularLocation>
        <location evidence="2">Cytoplasm</location>
    </subcellularLocation>
    <subcellularLocation>
        <location evidence="3">Nucleus</location>
        <location evidence="3">Nucleolus</location>
    </subcellularLocation>
</comment>
<dbReference type="OrthoDB" id="10262308at2759"/>
<organism evidence="10 11">
    <name type="scientific">Gigaspora rosea</name>
    <dbReference type="NCBI Taxonomy" id="44941"/>
    <lineage>
        <taxon>Eukaryota</taxon>
        <taxon>Fungi</taxon>
        <taxon>Fungi incertae sedis</taxon>
        <taxon>Mucoromycota</taxon>
        <taxon>Glomeromycotina</taxon>
        <taxon>Glomeromycetes</taxon>
        <taxon>Diversisporales</taxon>
        <taxon>Gigasporaceae</taxon>
        <taxon>Gigaspora</taxon>
    </lineage>
</organism>
<dbReference type="Gene3D" id="3.30.70.1730">
    <property type="match status" value="1"/>
</dbReference>
<evidence type="ECO:0000256" key="2">
    <source>
        <dbReference type="ARBA" id="ARBA00004496"/>
    </source>
</evidence>
<keyword evidence="7" id="KW-0539">Nucleus</keyword>
<dbReference type="InterPro" id="IPR043164">
    <property type="entry name" value="Ribosomal_uL10-like_insert_sf"/>
</dbReference>
<evidence type="ECO:0000256" key="1">
    <source>
        <dbReference type="ARBA" id="ARBA00004046"/>
    </source>
</evidence>
<dbReference type="FunFam" id="3.30.70.1730:FF:000005">
    <property type="entry name" value="Ribosome assembly factor mrt4"/>
    <property type="match status" value="1"/>
</dbReference>
<dbReference type="InterPro" id="IPR040637">
    <property type="entry name" value="Ribosomal_uL10-like_insert"/>
</dbReference>
<comment type="subunit">
    <text evidence="5">Associates with the pre-60S ribosomal particle.</text>
</comment>
<dbReference type="Pfam" id="PF17777">
    <property type="entry name" value="RL10P_insert"/>
    <property type="match status" value="1"/>
</dbReference>
<keyword evidence="11" id="KW-1185">Reference proteome</keyword>
<reference evidence="10 11" key="1">
    <citation type="submission" date="2018-06" db="EMBL/GenBank/DDBJ databases">
        <title>Comparative genomics reveals the genomic features of Rhizophagus irregularis, R. cerebriforme, R. diaphanum and Gigaspora rosea, and their symbiotic lifestyle signature.</title>
        <authorList>
            <person name="Morin E."/>
            <person name="San Clemente H."/>
            <person name="Chen E.C.H."/>
            <person name="De La Providencia I."/>
            <person name="Hainaut M."/>
            <person name="Kuo A."/>
            <person name="Kohler A."/>
            <person name="Murat C."/>
            <person name="Tang N."/>
            <person name="Roy S."/>
            <person name="Loubradou J."/>
            <person name="Henrissat B."/>
            <person name="Grigoriev I.V."/>
            <person name="Corradi N."/>
            <person name="Roux C."/>
            <person name="Martin F.M."/>
        </authorList>
    </citation>
    <scope>NUCLEOTIDE SEQUENCE [LARGE SCALE GENOMIC DNA]</scope>
    <source>
        <strain evidence="10 11">DAOM 194757</strain>
    </source>
</reference>
<accession>A0A397UZE8</accession>
<dbReference type="PANTHER" id="PTHR45841">
    <property type="entry name" value="MRNA TURNOVER PROTEIN 4 MRTO4"/>
    <property type="match status" value="1"/>
</dbReference>
<dbReference type="FunFam" id="3.90.105.20:FF:000003">
    <property type="entry name" value="Ribosome assembly factor mrt4"/>
    <property type="match status" value="1"/>
</dbReference>
<evidence type="ECO:0000256" key="4">
    <source>
        <dbReference type="ARBA" id="ARBA00008889"/>
    </source>
</evidence>
<comment type="caution">
    <text evidence="10">The sequence shown here is derived from an EMBL/GenBank/DDBJ whole genome shotgun (WGS) entry which is preliminary data.</text>
</comment>
<feature type="domain" description="Large ribosomal subunit protein uL10-like insertion" evidence="9">
    <location>
        <begin position="137"/>
        <end position="214"/>
    </location>
</feature>
<comment type="function">
    <text evidence="1">Component of the ribosome assembly machinery. Nuclear paralog of the ribosomal protein P0, it binds pre-60S subunits at an early stage of assembly in the nucleolus, and is replaced by P0 in cytoplasmic pre-60S subunits and mature 80S ribosomes.</text>
</comment>
<dbReference type="AlphaFoldDB" id="A0A397UZE8"/>
<dbReference type="InterPro" id="IPR051742">
    <property type="entry name" value="Ribosome_Assembly_uL10"/>
</dbReference>
<protein>
    <recommendedName>
        <fullName evidence="8">mRNA turnover protein 4</fullName>
    </recommendedName>
</protein>
<dbReference type="GO" id="GO:0030687">
    <property type="term" value="C:preribosome, large subunit precursor"/>
    <property type="evidence" value="ECO:0007669"/>
    <property type="project" value="TreeGrafter"/>
</dbReference>
<dbReference type="PANTHER" id="PTHR45841:SF1">
    <property type="entry name" value="MRNA TURNOVER PROTEIN 4 HOMOLOG"/>
    <property type="match status" value="1"/>
</dbReference>
<dbReference type="Gene3D" id="3.90.105.20">
    <property type="match status" value="1"/>
</dbReference>
<evidence type="ECO:0000259" key="9">
    <source>
        <dbReference type="Pfam" id="PF17777"/>
    </source>
</evidence>
<dbReference type="GO" id="GO:0000956">
    <property type="term" value="P:nuclear-transcribed mRNA catabolic process"/>
    <property type="evidence" value="ECO:0007669"/>
    <property type="project" value="TreeGrafter"/>
</dbReference>
<dbReference type="GO" id="GO:0003723">
    <property type="term" value="F:RNA binding"/>
    <property type="evidence" value="ECO:0007669"/>
    <property type="project" value="TreeGrafter"/>
</dbReference>
<keyword evidence="6" id="KW-0963">Cytoplasm</keyword>
<proteinExistence type="inferred from homology"/>
<evidence type="ECO:0000313" key="10">
    <source>
        <dbReference type="EMBL" id="RIB15614.1"/>
    </source>
</evidence>
<evidence type="ECO:0000256" key="3">
    <source>
        <dbReference type="ARBA" id="ARBA00004604"/>
    </source>
</evidence>
<evidence type="ECO:0000256" key="5">
    <source>
        <dbReference type="ARBA" id="ARBA00011117"/>
    </source>
</evidence>
<dbReference type="STRING" id="44941.A0A397UZE8"/>
<gene>
    <name evidence="10" type="ORF">C2G38_2002247</name>
</gene>
<dbReference type="InterPro" id="IPR001790">
    <property type="entry name" value="Ribosomal_uL10"/>
</dbReference>
<dbReference type="GO" id="GO:0005730">
    <property type="term" value="C:nucleolus"/>
    <property type="evidence" value="ECO:0007669"/>
    <property type="project" value="UniProtKB-SubCell"/>
</dbReference>
<dbReference type="Proteomes" id="UP000266673">
    <property type="component" value="Unassembled WGS sequence"/>
</dbReference>
<dbReference type="Pfam" id="PF00466">
    <property type="entry name" value="Ribosomal_L10"/>
    <property type="match status" value="1"/>
</dbReference>
<dbReference type="GO" id="GO:0005737">
    <property type="term" value="C:cytoplasm"/>
    <property type="evidence" value="ECO:0007669"/>
    <property type="project" value="UniProtKB-SubCell"/>
</dbReference>
<sequence>MPRTKRNKSKLREKAQKILAGKINSKLAGRKQYFDNETTKIRDSVKQFDYIFLLKVKDMRNSFLQRVRADWKSKGRIFFHKNTILTMAFGSDRSDEIEENLCEFSKEIYGECGILITNEPAETVREYVEKTACKDYARMKSIATETITIPAGIVSFGSERDYQPVPRTMEIFFKKLEVPVVVENNVLCLLEDYTICKIGDSLSENQANVLKMLGYKLATSKLLITHYYDKTKKETFRFQD</sequence>
<dbReference type="GO" id="GO:0042273">
    <property type="term" value="P:ribosomal large subunit biogenesis"/>
    <property type="evidence" value="ECO:0007669"/>
    <property type="project" value="TreeGrafter"/>
</dbReference>
<evidence type="ECO:0000256" key="8">
    <source>
        <dbReference type="ARBA" id="ARBA00032578"/>
    </source>
</evidence>
<dbReference type="SUPFAM" id="SSF160369">
    <property type="entry name" value="Ribosomal protein L10-like"/>
    <property type="match status" value="1"/>
</dbReference>
<dbReference type="EMBL" id="QKWP01000731">
    <property type="protein sequence ID" value="RIB15614.1"/>
    <property type="molecule type" value="Genomic_DNA"/>
</dbReference>
<comment type="similarity">
    <text evidence="4">Belongs to the universal ribosomal protein uL10 family.</text>
</comment>
<name>A0A397UZE8_9GLOM</name>
<evidence type="ECO:0000313" key="11">
    <source>
        <dbReference type="Proteomes" id="UP000266673"/>
    </source>
</evidence>
<dbReference type="GO" id="GO:0006364">
    <property type="term" value="P:rRNA processing"/>
    <property type="evidence" value="ECO:0007669"/>
    <property type="project" value="TreeGrafter"/>
</dbReference>
<evidence type="ECO:0000256" key="7">
    <source>
        <dbReference type="ARBA" id="ARBA00023242"/>
    </source>
</evidence>
<evidence type="ECO:0000256" key="6">
    <source>
        <dbReference type="ARBA" id="ARBA00022490"/>
    </source>
</evidence>